<evidence type="ECO:0000256" key="2">
    <source>
        <dbReference type="ARBA" id="ARBA00009508"/>
    </source>
</evidence>
<dbReference type="Proteomes" id="UP000016923">
    <property type="component" value="Unassembled WGS sequence"/>
</dbReference>
<comment type="subcellular location">
    <subcellularLocation>
        <location evidence="1">Mitochondrion</location>
    </subcellularLocation>
</comment>
<gene>
    <name evidence="8" type="ORF">F503_03541</name>
</gene>
<accession>S3BT78</accession>
<name>S3BT78_OPHP1</name>
<proteinExistence type="inferred from homology"/>
<evidence type="ECO:0000313" key="8">
    <source>
        <dbReference type="EMBL" id="EPE04479.1"/>
    </source>
</evidence>
<dbReference type="CDD" id="cd20262">
    <property type="entry name" value="Complex1_LYR_LYRM2"/>
    <property type="match status" value="1"/>
</dbReference>
<reference evidence="8 9" key="1">
    <citation type="journal article" date="2013" name="BMC Genomics">
        <title>The genome and transcriptome of the pine saprophyte Ophiostoma piceae, and a comparison with the bark beetle-associated pine pathogen Grosmannia clavigera.</title>
        <authorList>
            <person name="Haridas S."/>
            <person name="Wang Y."/>
            <person name="Lim L."/>
            <person name="Massoumi Alamouti S."/>
            <person name="Jackman S."/>
            <person name="Docking R."/>
            <person name="Robertson G."/>
            <person name="Birol I."/>
            <person name="Bohlmann J."/>
            <person name="Breuil C."/>
        </authorList>
    </citation>
    <scope>NUCLEOTIDE SEQUENCE [LARGE SCALE GENOMIC DNA]</scope>
    <source>
        <strain evidence="8 9">UAMH 11346</strain>
    </source>
</reference>
<dbReference type="PANTHER" id="PTHR13675:SF0">
    <property type="entry name" value="LYR MOTIF-CONTAINING PROTEIN 2"/>
    <property type="match status" value="1"/>
</dbReference>
<dbReference type="eggNOG" id="ENOG502S8DG">
    <property type="taxonomic scope" value="Eukaryota"/>
</dbReference>
<dbReference type="EMBL" id="KE148160">
    <property type="protein sequence ID" value="EPE04479.1"/>
    <property type="molecule type" value="Genomic_DNA"/>
</dbReference>
<organism evidence="8 9">
    <name type="scientific">Ophiostoma piceae (strain UAMH 11346)</name>
    <name type="common">Sap stain fungus</name>
    <dbReference type="NCBI Taxonomy" id="1262450"/>
    <lineage>
        <taxon>Eukaryota</taxon>
        <taxon>Fungi</taxon>
        <taxon>Dikarya</taxon>
        <taxon>Ascomycota</taxon>
        <taxon>Pezizomycotina</taxon>
        <taxon>Sordariomycetes</taxon>
        <taxon>Sordariomycetidae</taxon>
        <taxon>Ophiostomatales</taxon>
        <taxon>Ophiostomataceae</taxon>
        <taxon>Ophiostoma</taxon>
    </lineage>
</organism>
<evidence type="ECO:0000256" key="6">
    <source>
        <dbReference type="ARBA" id="ARBA00044735"/>
    </source>
</evidence>
<keyword evidence="3" id="KW-0809">Transit peptide</keyword>
<feature type="domain" description="Complex 1 LYR protein" evidence="7">
    <location>
        <begin position="51"/>
        <end position="107"/>
    </location>
</feature>
<comment type="similarity">
    <text evidence="2">Belongs to the complex I LYR family.</text>
</comment>
<evidence type="ECO:0000259" key="7">
    <source>
        <dbReference type="Pfam" id="PF05347"/>
    </source>
</evidence>
<dbReference type="InterPro" id="IPR045293">
    <property type="entry name" value="Complex1_LYR_LYRM2"/>
</dbReference>
<dbReference type="VEuPathDB" id="FungiDB:F503_03541"/>
<keyword evidence="4" id="KW-0496">Mitochondrion</keyword>
<evidence type="ECO:0000256" key="3">
    <source>
        <dbReference type="ARBA" id="ARBA00022946"/>
    </source>
</evidence>
<sequence>MFRLGLAARRTFATAAKPGTGAAAGAAPASPSTRLRKKAPLDLKLFIQRSRVIGLYRTIVRGSRQISDPTTRKETLKFARAEFERNKNETDAERVRYLLSTGKSEWENAERYFEGM</sequence>
<dbReference type="STRING" id="1262450.S3BT78"/>
<protein>
    <recommendedName>
        <fullName evidence="5">LYR motif-containing protein 2</fullName>
    </recommendedName>
</protein>
<dbReference type="Pfam" id="PF05347">
    <property type="entry name" value="Complex1_LYR"/>
    <property type="match status" value="1"/>
</dbReference>
<evidence type="ECO:0000256" key="1">
    <source>
        <dbReference type="ARBA" id="ARBA00004173"/>
    </source>
</evidence>
<dbReference type="OMA" id="YMRDWAR"/>
<keyword evidence="9" id="KW-1185">Reference proteome</keyword>
<comment type="function">
    <text evidence="6">Involved in efficient integration of the N-module into mitochondrial respiratory chain complex I.</text>
</comment>
<evidence type="ECO:0000256" key="5">
    <source>
        <dbReference type="ARBA" id="ARBA00026235"/>
    </source>
</evidence>
<evidence type="ECO:0000256" key="4">
    <source>
        <dbReference type="ARBA" id="ARBA00023128"/>
    </source>
</evidence>
<dbReference type="GO" id="GO:0005739">
    <property type="term" value="C:mitochondrion"/>
    <property type="evidence" value="ECO:0007669"/>
    <property type="project" value="UniProtKB-SubCell"/>
</dbReference>
<dbReference type="HOGENOM" id="CLU_151409_0_0_1"/>
<dbReference type="AlphaFoldDB" id="S3BT78"/>
<dbReference type="PANTHER" id="PTHR13675">
    <property type="entry name" value="LYR MOTIF-CONTAINING PROTEIN 2"/>
    <property type="match status" value="1"/>
</dbReference>
<evidence type="ECO:0000313" key="9">
    <source>
        <dbReference type="Proteomes" id="UP000016923"/>
    </source>
</evidence>
<dbReference type="InterPro" id="IPR008011">
    <property type="entry name" value="Complex1_LYR_dom"/>
</dbReference>
<dbReference type="OrthoDB" id="74240at2759"/>